<evidence type="ECO:0000313" key="1">
    <source>
        <dbReference type="EMBL" id="KAB2930335.1"/>
    </source>
</evidence>
<dbReference type="EMBL" id="WBUI01000021">
    <property type="protein sequence ID" value="KAB2930335.1"/>
    <property type="molecule type" value="Genomic_DNA"/>
</dbReference>
<comment type="caution">
    <text evidence="1">The sequence shown here is derived from an EMBL/GenBank/DDBJ whole genome shotgun (WGS) entry which is preliminary data.</text>
</comment>
<organism evidence="1 2">
    <name type="scientific">Leptonema illini</name>
    <dbReference type="NCBI Taxonomy" id="183"/>
    <lineage>
        <taxon>Bacteria</taxon>
        <taxon>Pseudomonadati</taxon>
        <taxon>Spirochaetota</taxon>
        <taxon>Spirochaetia</taxon>
        <taxon>Leptospirales</taxon>
        <taxon>Leptospiraceae</taxon>
        <taxon>Leptonema</taxon>
    </lineage>
</organism>
<gene>
    <name evidence="1" type="ORF">F9K24_16865</name>
</gene>
<name>A0A833GZ45_9LEPT</name>
<proteinExistence type="predicted"/>
<dbReference type="Proteomes" id="UP000460298">
    <property type="component" value="Unassembled WGS sequence"/>
</dbReference>
<protein>
    <submittedName>
        <fullName evidence="1">Uncharacterized protein</fullName>
    </submittedName>
</protein>
<evidence type="ECO:0000313" key="2">
    <source>
        <dbReference type="Proteomes" id="UP000460298"/>
    </source>
</evidence>
<reference evidence="1 2" key="1">
    <citation type="submission" date="2019-10" db="EMBL/GenBank/DDBJ databases">
        <title>Extracellular Electron Transfer in a Candidatus Methanoperedens spp. Enrichment Culture.</title>
        <authorList>
            <person name="Berger S."/>
            <person name="Rangel Shaw D."/>
            <person name="Berben T."/>
            <person name="In 'T Zandt M."/>
            <person name="Frank J."/>
            <person name="Reimann J."/>
            <person name="Jetten M.S.M."/>
            <person name="Welte C.U."/>
        </authorList>
    </citation>
    <scope>NUCLEOTIDE SEQUENCE [LARGE SCALE GENOMIC DNA]</scope>
    <source>
        <strain evidence="1">SB12</strain>
    </source>
</reference>
<accession>A0A833GZ45</accession>
<dbReference type="AlphaFoldDB" id="A0A833GZ45"/>
<sequence>MIRRLIPLILLPALALTCSSIPSGKEGEAAEKLAADMLQAAGLPQWQKTAAVEFTFAGMRSHLWDKARGLVQYRKGDIVVRFSKDSFRGVAYEKGKRIEDGKRVWSLIEEANSAFINDTFWLQPLFHISSPGARRYLIEPDSLRVTFFEGGVTPGDSYIFTPAADRRLQKMQMWVKILPVKGAVAEFSEYTTTETGVPVALRRKTAVKDIVLSGVKFYAAFPPAGQKDPFADLSPTP</sequence>